<dbReference type="KEGG" id="ypw:CH59_567"/>
<dbReference type="EMBL" id="UAVH01000006">
    <property type="protein sequence ID" value="SQA42836.1"/>
    <property type="molecule type" value="Genomic_DNA"/>
</dbReference>
<dbReference type="AlphaFoldDB" id="A0AAX2I0S7"/>
<comment type="caution">
    <text evidence="1">The sequence shown here is derived from an EMBL/GenBank/DDBJ whole genome shotgun (WGS) entry which is preliminary data.</text>
</comment>
<sequence length="44" mass="5204">MGSNSAFSRNILSRRHLVKKEYPPRALLFYLFCRYNVVITVSQQ</sequence>
<organism evidence="1 2">
    <name type="scientific">Yersinia pestis</name>
    <dbReference type="NCBI Taxonomy" id="632"/>
    <lineage>
        <taxon>Bacteria</taxon>
        <taxon>Pseudomonadati</taxon>
        <taxon>Pseudomonadota</taxon>
        <taxon>Gammaproteobacteria</taxon>
        <taxon>Enterobacterales</taxon>
        <taxon>Yersiniaceae</taxon>
        <taxon>Yersinia</taxon>
    </lineage>
</organism>
<dbReference type="KEGG" id="ypl:CH46_3853"/>
<evidence type="ECO:0000313" key="2">
    <source>
        <dbReference type="Proteomes" id="UP000251879"/>
    </source>
</evidence>
<dbReference type="Proteomes" id="UP000251879">
    <property type="component" value="Unassembled WGS sequence"/>
</dbReference>
<reference evidence="1 2" key="1">
    <citation type="submission" date="2018-06" db="EMBL/GenBank/DDBJ databases">
        <authorList>
            <consortium name="Pathogen Informatics"/>
            <person name="Doyle S."/>
        </authorList>
    </citation>
    <scope>NUCLEOTIDE SEQUENCE [LARGE SCALE GENOMIC DNA]</scope>
    <source>
        <strain evidence="1 2">NCTC5923</strain>
    </source>
</reference>
<evidence type="ECO:0000313" key="1">
    <source>
        <dbReference type="EMBL" id="SQA42836.1"/>
    </source>
</evidence>
<name>A0AAX2I0S7_YERPE</name>
<gene>
    <name evidence="1" type="ORF">NCTC5923_01848</name>
</gene>
<dbReference type="KEGG" id="ypv:BZ15_2278"/>
<protein>
    <submittedName>
        <fullName evidence="1">Rtn protein</fullName>
    </submittedName>
</protein>
<accession>A0AAX2I0S7</accession>
<proteinExistence type="predicted"/>